<dbReference type="InterPro" id="IPR008794">
    <property type="entry name" value="Pro_racemase_fam"/>
</dbReference>
<evidence type="ECO:0000256" key="2">
    <source>
        <dbReference type="ARBA" id="ARBA00007529"/>
    </source>
</evidence>
<dbReference type="Proteomes" id="UP000756346">
    <property type="component" value="Unassembled WGS sequence"/>
</dbReference>
<comment type="catalytic activity">
    <reaction evidence="1">
        <text>trans-3-hydroxy-L-proline = 1-pyrroline-2-carboxylate + H2O</text>
        <dbReference type="Rhea" id="RHEA:10320"/>
        <dbReference type="ChEBI" id="CHEBI:15377"/>
        <dbReference type="ChEBI" id="CHEBI:39785"/>
        <dbReference type="ChEBI" id="CHEBI:57938"/>
        <dbReference type="EC" id="4.2.1.77"/>
    </reaction>
</comment>
<evidence type="ECO:0000256" key="1">
    <source>
        <dbReference type="ARBA" id="ARBA00001148"/>
    </source>
</evidence>
<dbReference type="Pfam" id="PF05544">
    <property type="entry name" value="Pro_racemase"/>
    <property type="match status" value="1"/>
</dbReference>
<dbReference type="PANTHER" id="PTHR33442:SF1">
    <property type="entry name" value="TRANS-3-HYDROXY-L-PROLINE DEHYDRATASE"/>
    <property type="match status" value="1"/>
</dbReference>
<accession>A0A9P8XU53</accession>
<dbReference type="EMBL" id="JAGTJQ010000011">
    <property type="protein sequence ID" value="KAH7017966.1"/>
    <property type="molecule type" value="Genomic_DNA"/>
</dbReference>
<dbReference type="Gene3D" id="3.10.310.10">
    <property type="entry name" value="Diaminopimelate Epimerase, Chain A, domain 1"/>
    <property type="match status" value="2"/>
</dbReference>
<evidence type="ECO:0000313" key="5">
    <source>
        <dbReference type="Proteomes" id="UP000756346"/>
    </source>
</evidence>
<evidence type="ECO:0000256" key="3">
    <source>
        <dbReference type="ARBA" id="ARBA00013105"/>
    </source>
</evidence>
<comment type="similarity">
    <text evidence="2">Belongs to the proline racemase family.</text>
</comment>
<evidence type="ECO:0000313" key="4">
    <source>
        <dbReference type="EMBL" id="KAH7017966.1"/>
    </source>
</evidence>
<reference evidence="4" key="1">
    <citation type="journal article" date="2021" name="Nat. Commun.">
        <title>Genetic determinants of endophytism in the Arabidopsis root mycobiome.</title>
        <authorList>
            <person name="Mesny F."/>
            <person name="Miyauchi S."/>
            <person name="Thiergart T."/>
            <person name="Pickel B."/>
            <person name="Atanasova L."/>
            <person name="Karlsson M."/>
            <person name="Huettel B."/>
            <person name="Barry K.W."/>
            <person name="Haridas S."/>
            <person name="Chen C."/>
            <person name="Bauer D."/>
            <person name="Andreopoulos W."/>
            <person name="Pangilinan J."/>
            <person name="LaButti K."/>
            <person name="Riley R."/>
            <person name="Lipzen A."/>
            <person name="Clum A."/>
            <person name="Drula E."/>
            <person name="Henrissat B."/>
            <person name="Kohler A."/>
            <person name="Grigoriev I.V."/>
            <person name="Martin F.M."/>
            <person name="Hacquard S."/>
        </authorList>
    </citation>
    <scope>NUCLEOTIDE SEQUENCE</scope>
    <source>
        <strain evidence="4">MPI-CAGE-CH-0230</strain>
    </source>
</reference>
<dbReference type="OrthoDB" id="6409228at2759"/>
<comment type="caution">
    <text evidence="4">The sequence shown here is derived from an EMBL/GenBank/DDBJ whole genome shotgun (WGS) entry which is preliminary data.</text>
</comment>
<dbReference type="EC" id="4.2.1.77" evidence="3"/>
<dbReference type="GeneID" id="70190101"/>
<name>A0A9P8XU53_9PEZI</name>
<dbReference type="PANTHER" id="PTHR33442">
    <property type="entry name" value="TRANS-3-HYDROXY-L-PROLINE DEHYDRATASE"/>
    <property type="match status" value="1"/>
</dbReference>
<keyword evidence="5" id="KW-1185">Reference proteome</keyword>
<gene>
    <name evidence="4" type="ORF">B0I36DRAFT_377394</name>
</gene>
<proteinExistence type="inferred from homology"/>
<dbReference type="RefSeq" id="XP_046006233.1">
    <property type="nucleotide sequence ID" value="XM_046160555.1"/>
</dbReference>
<dbReference type="SFLD" id="SFLDS00028">
    <property type="entry name" value="Proline_Racemase"/>
    <property type="match status" value="1"/>
</dbReference>
<organism evidence="4 5">
    <name type="scientific">Microdochium trichocladiopsis</name>
    <dbReference type="NCBI Taxonomy" id="1682393"/>
    <lineage>
        <taxon>Eukaryota</taxon>
        <taxon>Fungi</taxon>
        <taxon>Dikarya</taxon>
        <taxon>Ascomycota</taxon>
        <taxon>Pezizomycotina</taxon>
        <taxon>Sordariomycetes</taxon>
        <taxon>Xylariomycetidae</taxon>
        <taxon>Xylariales</taxon>
        <taxon>Microdochiaceae</taxon>
        <taxon>Microdochium</taxon>
    </lineage>
</organism>
<dbReference type="SUPFAM" id="SSF54506">
    <property type="entry name" value="Diaminopimelate epimerase-like"/>
    <property type="match status" value="1"/>
</dbReference>
<dbReference type="AlphaFoldDB" id="A0A9P8XU53"/>
<sequence length="373" mass="40082">MHTTGEPTRIVYAGYPPLSGTLLEQRALARSKYDHVRRKLLLEPRGHRDMYGAVLRPATELVDSGEADIGVLFMTNVGYSNMCGHATIALGRFLIDTHDTSIFPNRWRLRSDDGSTVIKLHVPSGIVVVAVKTRPDHRADASAPVSFTSVPCFATGIGVQIAIPADRRWRVGQSVRTVTVDFACGGGYFAIVRADELYDAGKSDLSGGDLKDLDEATSTLKDLVNENPSLRKYVTPPNTNPSGAELGLLRALVVSLPGLGVIGSGTTSAETGICYFDDHQIDRSPTGSAAGARMALAYAQGAIHLNEGRTYHSLLSNSKGGKGSFKARVLEETAGGVIVKIEGFAFYTGYHTFISEEEDILGDDGFILEQLHS</sequence>
<protein>
    <recommendedName>
        <fullName evidence="3">trans-L-3-hydroxyproline dehydratase</fullName>
        <ecNumber evidence="3">4.2.1.77</ecNumber>
    </recommendedName>
</protein>
<dbReference type="GO" id="GO:0050346">
    <property type="term" value="F:trans-L-3-hydroxyproline dehydratase activity"/>
    <property type="evidence" value="ECO:0007669"/>
    <property type="project" value="UniProtKB-EC"/>
</dbReference>